<dbReference type="AlphaFoldDB" id="A0A194X5N8"/>
<gene>
    <name evidence="4" type="ORF">LY89DRAFT_750864</name>
</gene>
<keyword evidence="3" id="KW-0560">Oxidoreductase</keyword>
<name>A0A194X5N8_MOLSC</name>
<dbReference type="Gene3D" id="3.50.50.60">
    <property type="entry name" value="FAD/NAD(P)-binding domain"/>
    <property type="match status" value="1"/>
</dbReference>
<protein>
    <submittedName>
        <fullName evidence="4">FAD/NAD(P)-binding domain-containing protein</fullName>
    </submittedName>
</protein>
<dbReference type="Proteomes" id="UP000070700">
    <property type="component" value="Unassembled WGS sequence"/>
</dbReference>
<dbReference type="OrthoDB" id="74360at2759"/>
<dbReference type="InParanoid" id="A0A194X5N8"/>
<evidence type="ECO:0000256" key="1">
    <source>
        <dbReference type="ARBA" id="ARBA00022630"/>
    </source>
</evidence>
<dbReference type="SUPFAM" id="SSF51905">
    <property type="entry name" value="FAD/NAD(P)-binding domain"/>
    <property type="match status" value="1"/>
</dbReference>
<dbReference type="InterPro" id="IPR036188">
    <property type="entry name" value="FAD/NAD-bd_sf"/>
</dbReference>
<accession>A0A194X5N8</accession>
<dbReference type="InterPro" id="IPR050982">
    <property type="entry name" value="Auxin_biosynth/cation_transpt"/>
</dbReference>
<dbReference type="PANTHER" id="PTHR43539">
    <property type="entry name" value="FLAVIN-BINDING MONOOXYGENASE-LIKE PROTEIN (AFU_ORTHOLOGUE AFUA_4G09220)"/>
    <property type="match status" value="1"/>
</dbReference>
<dbReference type="SUPFAM" id="SSF54427">
    <property type="entry name" value="NTF2-like"/>
    <property type="match status" value="1"/>
</dbReference>
<dbReference type="GO" id="GO:0050661">
    <property type="term" value="F:NADP binding"/>
    <property type="evidence" value="ECO:0007669"/>
    <property type="project" value="InterPro"/>
</dbReference>
<organism evidence="4 5">
    <name type="scientific">Mollisia scopiformis</name>
    <name type="common">Conifer needle endophyte fungus</name>
    <name type="synonym">Phialocephala scopiformis</name>
    <dbReference type="NCBI Taxonomy" id="149040"/>
    <lineage>
        <taxon>Eukaryota</taxon>
        <taxon>Fungi</taxon>
        <taxon>Dikarya</taxon>
        <taxon>Ascomycota</taxon>
        <taxon>Pezizomycotina</taxon>
        <taxon>Leotiomycetes</taxon>
        <taxon>Helotiales</taxon>
        <taxon>Mollisiaceae</taxon>
        <taxon>Mollisia</taxon>
    </lineage>
</organism>
<dbReference type="InterPro" id="IPR032710">
    <property type="entry name" value="NTF2-like_dom_sf"/>
</dbReference>
<dbReference type="PANTHER" id="PTHR43539:SF78">
    <property type="entry name" value="FLAVIN-CONTAINING MONOOXYGENASE"/>
    <property type="match status" value="1"/>
</dbReference>
<dbReference type="GeneID" id="28830942"/>
<evidence type="ECO:0000313" key="5">
    <source>
        <dbReference type="Proteomes" id="UP000070700"/>
    </source>
</evidence>
<keyword evidence="5" id="KW-1185">Reference proteome</keyword>
<evidence type="ECO:0000256" key="3">
    <source>
        <dbReference type="ARBA" id="ARBA00023002"/>
    </source>
</evidence>
<dbReference type="KEGG" id="psco:LY89DRAFT_750864"/>
<sequence>MTEVLHRPRVHVSDLPAGIPHVPTFDGESTLDVGKEATTFIKQFAEAIHKRDWETFEGFFYEDSWWRDSLTLTFDKRTLKGAQHITEAFKTLCQRRKPSNFSVEKNDTMDMEPAFIRMAPQLASLDVPFGFTTEAPTSKCIGQVKLVPKGGQWKIWIMATAVISLDEHPFESLPRQSPSLIDVSQRGKAHAQGLPRVQGVLDAIVIGASSSGLANTIMLDSIGANVAAFDIEPMAGGNWSTKRYENVRLHHPAVMIQLPMFPVPSEGYPEYLYGQDLTRYFGTAVEELKLPVFAGVKVLSNSFDEKTNLWTTKVQDVETKKEATLQARNIVISTGFLVSHENPKSPKLSDRQLFKGPIEHTTEYRTPAPYGNKDVLIIGSGNSAHDVAHNLALSPAVKTVTILQRSPTVLFDFDVIGPMVTMRWQGQTSVEVADFLDTGMPAAVTRDLARGALAAMIEAQAERCKEFESKGYMVDRTPCLVSRAYEERGRSFYMDQPKMFDLVFSDRIKIARGEAKGFVENGVLVRDVEGGEDRVIEAGGVVLATGYETVDLPKRWRESGFLDEKSAGMVENVSLFGVDSEGEVPGYTTASGHPQLYFSGIGFYMCRWIGRYTAIQIMGDVTGKFPSTYPRE</sequence>
<keyword evidence="2" id="KW-0274">FAD</keyword>
<dbReference type="EMBL" id="KQ947418">
    <property type="protein sequence ID" value="KUJ15493.1"/>
    <property type="molecule type" value="Genomic_DNA"/>
</dbReference>
<dbReference type="GO" id="GO:0004499">
    <property type="term" value="F:N,N-dimethylaniline monooxygenase activity"/>
    <property type="evidence" value="ECO:0007669"/>
    <property type="project" value="InterPro"/>
</dbReference>
<evidence type="ECO:0000313" key="4">
    <source>
        <dbReference type="EMBL" id="KUJ15493.1"/>
    </source>
</evidence>
<dbReference type="InterPro" id="IPR020946">
    <property type="entry name" value="Flavin_mOase-like"/>
</dbReference>
<dbReference type="GO" id="GO:0050660">
    <property type="term" value="F:flavin adenine dinucleotide binding"/>
    <property type="evidence" value="ECO:0007669"/>
    <property type="project" value="InterPro"/>
</dbReference>
<dbReference type="Pfam" id="PF00743">
    <property type="entry name" value="FMO-like"/>
    <property type="match status" value="1"/>
</dbReference>
<dbReference type="RefSeq" id="XP_018069848.1">
    <property type="nucleotide sequence ID" value="XM_018221216.1"/>
</dbReference>
<evidence type="ECO:0000256" key="2">
    <source>
        <dbReference type="ARBA" id="ARBA00022827"/>
    </source>
</evidence>
<reference evidence="4 5" key="1">
    <citation type="submission" date="2015-10" db="EMBL/GenBank/DDBJ databases">
        <title>Full genome of DAOMC 229536 Phialocephala scopiformis, a fungal endophyte of spruce producing the potent anti-insectan compound rugulosin.</title>
        <authorList>
            <consortium name="DOE Joint Genome Institute"/>
            <person name="Walker A.K."/>
            <person name="Frasz S.L."/>
            <person name="Seifert K.A."/>
            <person name="Miller J.D."/>
            <person name="Mondo S.J."/>
            <person name="Labutti K."/>
            <person name="Lipzen A."/>
            <person name="Dockter R."/>
            <person name="Kennedy M."/>
            <person name="Grigoriev I.V."/>
            <person name="Spatafora J.W."/>
        </authorList>
    </citation>
    <scope>NUCLEOTIDE SEQUENCE [LARGE SCALE GENOMIC DNA]</scope>
    <source>
        <strain evidence="4 5">CBS 120377</strain>
    </source>
</reference>
<proteinExistence type="predicted"/>
<keyword evidence="1" id="KW-0285">Flavoprotein</keyword>